<evidence type="ECO:0000256" key="2">
    <source>
        <dbReference type="SAM" id="SignalP"/>
    </source>
</evidence>
<dbReference type="Proteomes" id="UP000509568">
    <property type="component" value="Chromosome"/>
</dbReference>
<organism evidence="3 4">
    <name type="scientific">Pseudomonas eucalypticola</name>
    <dbReference type="NCBI Taxonomy" id="2599595"/>
    <lineage>
        <taxon>Bacteria</taxon>
        <taxon>Pseudomonadati</taxon>
        <taxon>Pseudomonadota</taxon>
        <taxon>Gammaproteobacteria</taxon>
        <taxon>Pseudomonadales</taxon>
        <taxon>Pseudomonadaceae</taxon>
        <taxon>Pseudomonas</taxon>
    </lineage>
</organism>
<feature type="chain" id="PRO_5029023023" evidence="2">
    <location>
        <begin position="24"/>
        <end position="87"/>
    </location>
</feature>
<keyword evidence="1" id="KW-0812">Transmembrane</keyword>
<feature type="signal peptide" evidence="2">
    <location>
        <begin position="1"/>
        <end position="23"/>
    </location>
</feature>
<dbReference type="EMBL" id="CP056030">
    <property type="protein sequence ID" value="QKZ07161.1"/>
    <property type="molecule type" value="Genomic_DNA"/>
</dbReference>
<evidence type="ECO:0000256" key="1">
    <source>
        <dbReference type="SAM" id="Phobius"/>
    </source>
</evidence>
<name>A0A7D5DD50_9PSED</name>
<dbReference type="RefSeq" id="WP_176572136.1">
    <property type="nucleotide sequence ID" value="NZ_CP056030.1"/>
</dbReference>
<keyword evidence="4" id="KW-1185">Reference proteome</keyword>
<evidence type="ECO:0000313" key="3">
    <source>
        <dbReference type="EMBL" id="QKZ07161.1"/>
    </source>
</evidence>
<keyword evidence="1" id="KW-1133">Transmembrane helix</keyword>
<proteinExistence type="predicted"/>
<sequence length="87" mass="9737">MHPDSLLSALAIALLLGISLASADPQTDWKQVLQVGLPLCMAGVVAVFYWLRRDQPRSQARKQVQPARSLLMVWVNVRWEGVGRRNS</sequence>
<keyword evidence="1" id="KW-0472">Membrane</keyword>
<feature type="transmembrane region" description="Helical" evidence="1">
    <location>
        <begin position="33"/>
        <end position="51"/>
    </location>
</feature>
<dbReference type="AlphaFoldDB" id="A0A7D5DD50"/>
<gene>
    <name evidence="3" type="ORF">HWQ56_26645</name>
</gene>
<protein>
    <submittedName>
        <fullName evidence="3">Uncharacterized protein</fullName>
    </submittedName>
</protein>
<evidence type="ECO:0000313" key="4">
    <source>
        <dbReference type="Proteomes" id="UP000509568"/>
    </source>
</evidence>
<reference evidence="3 4" key="1">
    <citation type="submission" date="2020-06" db="EMBL/GenBank/DDBJ databases">
        <title>Pseudomonas eucalypticola sp. nov., an endophyte of Eucalyptus dunnii leaves with biocontrol ability of eucalyptus leaf blight.</title>
        <authorList>
            <person name="Liu Y."/>
            <person name="Song Z."/>
            <person name="Zeng H."/>
            <person name="Lu M."/>
            <person name="Wang X."/>
            <person name="Lian X."/>
            <person name="Zhang Q."/>
        </authorList>
    </citation>
    <scope>NUCLEOTIDE SEQUENCE [LARGE SCALE GENOMIC DNA]</scope>
    <source>
        <strain evidence="3 4">NP-1</strain>
    </source>
</reference>
<accession>A0A7D5DD50</accession>
<dbReference type="KEGG" id="pez:HWQ56_26645"/>
<keyword evidence="2" id="KW-0732">Signal</keyword>